<dbReference type="Proteomes" id="UP001620645">
    <property type="component" value="Unassembled WGS sequence"/>
</dbReference>
<accession>A0ABD2KHK6</accession>
<dbReference type="EMBL" id="JBICCN010000025">
    <property type="protein sequence ID" value="KAL3102408.1"/>
    <property type="molecule type" value="Genomic_DNA"/>
</dbReference>
<evidence type="ECO:0000256" key="5">
    <source>
        <dbReference type="SAM" id="Coils"/>
    </source>
</evidence>
<keyword evidence="8" id="KW-1185">Reference proteome</keyword>
<keyword evidence="6" id="KW-0732">Signal</keyword>
<evidence type="ECO:0000256" key="3">
    <source>
        <dbReference type="ARBA" id="ARBA00022679"/>
    </source>
</evidence>
<keyword evidence="3" id="KW-0808">Transferase</keyword>
<evidence type="ECO:0000256" key="2">
    <source>
        <dbReference type="ARBA" id="ARBA00012388"/>
    </source>
</evidence>
<dbReference type="EC" id="2.7.7.19" evidence="2"/>
<evidence type="ECO:0000256" key="1">
    <source>
        <dbReference type="ARBA" id="ARBA00007631"/>
    </source>
</evidence>
<dbReference type="PANTHER" id="PTHR12974">
    <property type="entry name" value="PRION-LIKE- Q/N-RICH -DOMAIN-BEARING PROTEIN PROTEIN 44"/>
    <property type="match status" value="1"/>
</dbReference>
<evidence type="ECO:0000256" key="4">
    <source>
        <dbReference type="ARBA" id="ARBA00047933"/>
    </source>
</evidence>
<sequence length="438" mass="50600">MEKMLFFLFVISLCYGLSESLGPSKKEKTFQLLVGHDEGRLWRQIDQDGANLDQFRAMKAHVLIRAGPNQQQKLHNGVEYRCTYLEALLSITEHFWAQLDKGQQRIGTVRQRADTFGAGEAGDEQAADDHEDHLEEQLQKRQTELQTLQNAIEECAVDVQKVTTDGLELCSRMDAEEERSFVEQHLAMLRAKWDTLLAQYTQISGNLSTTMDQLHNGVEYRCTYLEALLSITEHFWAQLDKGQQRIGTVRQRTDTFGAGEAGDEQAADDHEDHLEEQLQKRQTELQTLQNAIEECAVDVQKVLYQLNKRLIDTRNLEEIRGGGLLKYCHLLTREYSATANCRDKEKYMCSRFFIDFPDINMQELKLLNNLENDFGNKDEDFERVHESVFTALLEMKPSATKQLITTDTLRDVYIRKMVNVTDGQDRWSLFSLHNDYGR</sequence>
<keyword evidence="5" id="KW-0175">Coiled coil</keyword>
<evidence type="ECO:0000313" key="7">
    <source>
        <dbReference type="EMBL" id="KAL3102408.1"/>
    </source>
</evidence>
<name>A0ABD2KHK6_HETSC</name>
<dbReference type="Pfam" id="PF07984">
    <property type="entry name" value="NTP_transf_7"/>
    <property type="match status" value="1"/>
</dbReference>
<dbReference type="AlphaFoldDB" id="A0ABD2KHK6"/>
<feature type="signal peptide" evidence="6">
    <location>
        <begin position="1"/>
        <end position="20"/>
    </location>
</feature>
<dbReference type="PANTHER" id="PTHR12974:SF36">
    <property type="entry name" value="POLYNUCLEOTIDE ADENYLYLTRANSFERASE"/>
    <property type="match status" value="1"/>
</dbReference>
<feature type="chain" id="PRO_5044788031" description="polynucleotide adenylyltransferase" evidence="6">
    <location>
        <begin position="21"/>
        <end position="438"/>
    </location>
</feature>
<gene>
    <name evidence="7" type="ORF">niasHS_000253</name>
</gene>
<comment type="catalytic activity">
    <reaction evidence="4">
        <text>RNA(n) + ATP = RNA(n)-3'-adenine ribonucleotide + diphosphate</text>
        <dbReference type="Rhea" id="RHEA:11332"/>
        <dbReference type="Rhea" id="RHEA-COMP:14527"/>
        <dbReference type="Rhea" id="RHEA-COMP:17347"/>
        <dbReference type="ChEBI" id="CHEBI:30616"/>
        <dbReference type="ChEBI" id="CHEBI:33019"/>
        <dbReference type="ChEBI" id="CHEBI:140395"/>
        <dbReference type="ChEBI" id="CHEBI:173115"/>
        <dbReference type="EC" id="2.7.7.19"/>
    </reaction>
    <physiologicalReaction direction="left-to-right" evidence="4">
        <dbReference type="Rhea" id="RHEA:11333"/>
    </physiologicalReaction>
</comment>
<dbReference type="SMART" id="SM01153">
    <property type="entry name" value="DUF1693"/>
    <property type="match status" value="1"/>
</dbReference>
<feature type="coiled-coil region" evidence="5">
    <location>
        <begin position="131"/>
        <end position="192"/>
    </location>
</feature>
<comment type="caution">
    <text evidence="7">The sequence shown here is derived from an EMBL/GenBank/DDBJ whole genome shotgun (WGS) entry which is preliminary data.</text>
</comment>
<evidence type="ECO:0000256" key="6">
    <source>
        <dbReference type="SAM" id="SignalP"/>
    </source>
</evidence>
<protein>
    <recommendedName>
        <fullName evidence="2">polynucleotide adenylyltransferase</fullName>
        <ecNumber evidence="2">2.7.7.19</ecNumber>
    </recommendedName>
</protein>
<dbReference type="GO" id="GO:1990817">
    <property type="term" value="F:poly(A) RNA polymerase activity"/>
    <property type="evidence" value="ECO:0007669"/>
    <property type="project" value="UniProtKB-EC"/>
</dbReference>
<evidence type="ECO:0000313" key="8">
    <source>
        <dbReference type="Proteomes" id="UP001620645"/>
    </source>
</evidence>
<organism evidence="7 8">
    <name type="scientific">Heterodera schachtii</name>
    <name type="common">Sugarbeet cyst nematode worm</name>
    <name type="synonym">Tylenchus schachtii</name>
    <dbReference type="NCBI Taxonomy" id="97005"/>
    <lineage>
        <taxon>Eukaryota</taxon>
        <taxon>Metazoa</taxon>
        <taxon>Ecdysozoa</taxon>
        <taxon>Nematoda</taxon>
        <taxon>Chromadorea</taxon>
        <taxon>Rhabditida</taxon>
        <taxon>Tylenchina</taxon>
        <taxon>Tylenchomorpha</taxon>
        <taxon>Tylenchoidea</taxon>
        <taxon>Heteroderidae</taxon>
        <taxon>Heteroderinae</taxon>
        <taxon>Heterodera</taxon>
    </lineage>
</organism>
<comment type="similarity">
    <text evidence="1">Belongs to the TENT family.</text>
</comment>
<reference evidence="7 8" key="1">
    <citation type="submission" date="2024-10" db="EMBL/GenBank/DDBJ databases">
        <authorList>
            <person name="Kim D."/>
        </authorList>
    </citation>
    <scope>NUCLEOTIDE SEQUENCE [LARGE SCALE GENOMIC DNA]</scope>
    <source>
        <strain evidence="7">Taebaek</strain>
    </source>
</reference>
<proteinExistence type="inferred from homology"/>
<dbReference type="InterPro" id="IPR012937">
    <property type="entry name" value="TET5"/>
</dbReference>